<name>A0A166HG30_9MICO</name>
<sequence length="110" mass="11800">MKKRSKAVFATFLAIGLVANLAPAANGAEARYGEARCSGSVEPTSGSVGPGTVVHQIGPGVGYYEKTYNNGNVSAIRWFQIGEDRAMWATISQTFHVTSWLCRDQGLYAN</sequence>
<dbReference type="KEGG" id="rte:GSU10_01775"/>
<dbReference type="Proteomes" id="UP000076717">
    <property type="component" value="Unassembled WGS sequence"/>
</dbReference>
<proteinExistence type="predicted"/>
<dbReference type="AlphaFoldDB" id="A0A166HG30"/>
<reference evidence="5" key="3">
    <citation type="submission" date="2019-12" db="EMBL/GenBank/DDBJ databases">
        <title>Complete and draft genome sequences of new strains and members of some known species of the genus Rathayibacter isolated from plants.</title>
        <authorList>
            <person name="Tarlachkov S.V."/>
            <person name="Starodumova I.P."/>
            <person name="Dorofeeva L.V."/>
            <person name="Prisyazhnaya N.V."/>
            <person name="Leyn S."/>
            <person name="Zlamal J."/>
            <person name="Elan M."/>
            <person name="Osterman A.L."/>
            <person name="Nadler S."/>
            <person name="Subbotin S.A."/>
            <person name="Evtushenko L.I."/>
        </authorList>
    </citation>
    <scope>NUCLEOTIDE SEQUENCE [LARGE SCALE GENOMIC DNA]</scope>
    <source>
        <strain evidence="5">VKM Ac-2761</strain>
    </source>
</reference>
<feature type="signal peptide" evidence="1">
    <location>
        <begin position="1"/>
        <end position="24"/>
    </location>
</feature>
<keyword evidence="1" id="KW-0732">Signal</keyword>
<dbReference type="EMBL" id="CP047186">
    <property type="protein sequence ID" value="QHC54511.1"/>
    <property type="molecule type" value="Genomic_DNA"/>
</dbReference>
<reference evidence="2 4" key="1">
    <citation type="submission" date="2015-08" db="EMBL/GenBank/DDBJ databases">
        <title>Draft Genome Sequence of Rathayibacter sp. Strain VKM Ac-2596 Isolated from Leaf Gall Induced by Plant-Parasitic Nematodes.</title>
        <authorList>
            <person name="Vasilenko O.V."/>
            <person name="Starodumova I.P."/>
            <person name="Tarlachkov S.V."/>
            <person name="Dorofeeva L.V."/>
            <person name="Evtushenko L.I."/>
        </authorList>
    </citation>
    <scope>NUCLEOTIDE SEQUENCE [LARGE SCALE GENOMIC DNA]</scope>
    <source>
        <strain evidence="2 4">VKM Ac-2596</strain>
    </source>
</reference>
<keyword evidence="4" id="KW-1185">Reference proteome</keyword>
<evidence type="ECO:0000313" key="2">
    <source>
        <dbReference type="EMBL" id="KZX20532.1"/>
    </source>
</evidence>
<evidence type="ECO:0000313" key="5">
    <source>
        <dbReference type="Proteomes" id="UP000465031"/>
    </source>
</evidence>
<evidence type="ECO:0000313" key="4">
    <source>
        <dbReference type="Proteomes" id="UP000076717"/>
    </source>
</evidence>
<reference evidence="3" key="2">
    <citation type="submission" date="2019-12" db="EMBL/GenBank/DDBJ databases">
        <title>Complete and Draft Genome Sequences of New Strains and Members of Some Known Species of the Genus Rathayibacter isolated from Plants.</title>
        <authorList>
            <person name="Tarlachkov S.V."/>
            <person name="Starodumova I.P."/>
            <person name="Dorofeeva L.V."/>
            <person name="Prisyazhnaya N.V."/>
            <person name="Leyn S.A."/>
            <person name="Zlamal J.E."/>
            <person name="Elane M.L."/>
            <person name="Osterman A.L."/>
            <person name="Nadler S.A."/>
            <person name="Subbotin S.A."/>
            <person name="Evtushenko L.I."/>
        </authorList>
    </citation>
    <scope>NUCLEOTIDE SEQUENCE</scope>
    <source>
        <strain evidence="3">VKM Ac-2761</strain>
    </source>
</reference>
<dbReference type="Proteomes" id="UP000465031">
    <property type="component" value="Chromosome"/>
</dbReference>
<evidence type="ECO:0008006" key="6">
    <source>
        <dbReference type="Google" id="ProtNLM"/>
    </source>
</evidence>
<gene>
    <name evidence="2" type="ORF">ACH61_02358</name>
    <name evidence="3" type="ORF">GSU10_01775</name>
</gene>
<dbReference type="EMBL" id="LIIN01000091">
    <property type="protein sequence ID" value="KZX20532.1"/>
    <property type="molecule type" value="Genomic_DNA"/>
</dbReference>
<protein>
    <recommendedName>
        <fullName evidence="6">Secreted protein</fullName>
    </recommendedName>
</protein>
<organism evidence="2 4">
    <name type="scientific">Rathayibacter tanaceti</name>
    <dbReference type="NCBI Taxonomy" id="1671680"/>
    <lineage>
        <taxon>Bacteria</taxon>
        <taxon>Bacillati</taxon>
        <taxon>Actinomycetota</taxon>
        <taxon>Actinomycetes</taxon>
        <taxon>Micrococcales</taxon>
        <taxon>Microbacteriaceae</taxon>
        <taxon>Rathayibacter</taxon>
    </lineage>
</organism>
<evidence type="ECO:0000313" key="3">
    <source>
        <dbReference type="EMBL" id="QHC54511.1"/>
    </source>
</evidence>
<dbReference type="RefSeq" id="WP_132505906.1">
    <property type="nucleotide sequence ID" value="NZ_CP047186.1"/>
</dbReference>
<evidence type="ECO:0000256" key="1">
    <source>
        <dbReference type="SAM" id="SignalP"/>
    </source>
</evidence>
<feature type="chain" id="PRO_5041524741" description="Secreted protein" evidence="1">
    <location>
        <begin position="25"/>
        <end position="110"/>
    </location>
</feature>
<accession>A0A166HG30</accession>